<dbReference type="EMBL" id="JACGCM010001144">
    <property type="protein sequence ID" value="KAF6160965.1"/>
    <property type="molecule type" value="Genomic_DNA"/>
</dbReference>
<dbReference type="Proteomes" id="UP000541444">
    <property type="component" value="Unassembled WGS sequence"/>
</dbReference>
<feature type="compositionally biased region" description="Basic and acidic residues" evidence="1">
    <location>
        <begin position="123"/>
        <end position="134"/>
    </location>
</feature>
<organism evidence="2 3">
    <name type="scientific">Kingdonia uniflora</name>
    <dbReference type="NCBI Taxonomy" id="39325"/>
    <lineage>
        <taxon>Eukaryota</taxon>
        <taxon>Viridiplantae</taxon>
        <taxon>Streptophyta</taxon>
        <taxon>Embryophyta</taxon>
        <taxon>Tracheophyta</taxon>
        <taxon>Spermatophyta</taxon>
        <taxon>Magnoliopsida</taxon>
        <taxon>Ranunculales</taxon>
        <taxon>Circaeasteraceae</taxon>
        <taxon>Kingdonia</taxon>
    </lineage>
</organism>
<keyword evidence="3" id="KW-1185">Reference proteome</keyword>
<sequence>MTRYSMRDILILIRFSLSSSFRFCDLILHQNWCQSHLCSTERMMFRVSEKVKLSISTMSRIRAAAEKDTKKTAQAIAIFKNQLNKFVNVVVSFGALKLPIPQPSPLGALESKPLVGSTTCRIGRSDGDPRNRSREWHRRRQGYR</sequence>
<dbReference type="AlphaFoldDB" id="A0A7J7N1C5"/>
<gene>
    <name evidence="2" type="ORF">GIB67_007606</name>
</gene>
<accession>A0A7J7N1C5</accession>
<name>A0A7J7N1C5_9MAGN</name>
<reference evidence="2 3" key="1">
    <citation type="journal article" date="2020" name="IScience">
        <title>Genome Sequencing of the Endangered Kingdonia uniflora (Circaeasteraceae, Ranunculales) Reveals Potential Mechanisms of Evolutionary Specialization.</title>
        <authorList>
            <person name="Sun Y."/>
            <person name="Deng T."/>
            <person name="Zhang A."/>
            <person name="Moore M.J."/>
            <person name="Landis J.B."/>
            <person name="Lin N."/>
            <person name="Zhang H."/>
            <person name="Zhang X."/>
            <person name="Huang J."/>
            <person name="Zhang X."/>
            <person name="Sun H."/>
            <person name="Wang H."/>
        </authorList>
    </citation>
    <scope>NUCLEOTIDE SEQUENCE [LARGE SCALE GENOMIC DNA]</scope>
    <source>
        <strain evidence="2">TB1705</strain>
        <tissue evidence="2">Leaf</tissue>
    </source>
</reference>
<feature type="region of interest" description="Disordered" evidence="1">
    <location>
        <begin position="120"/>
        <end position="144"/>
    </location>
</feature>
<proteinExistence type="predicted"/>
<evidence type="ECO:0000313" key="3">
    <source>
        <dbReference type="Proteomes" id="UP000541444"/>
    </source>
</evidence>
<protein>
    <submittedName>
        <fullName evidence="2">Uncharacterized protein</fullName>
    </submittedName>
</protein>
<evidence type="ECO:0000256" key="1">
    <source>
        <dbReference type="SAM" id="MobiDB-lite"/>
    </source>
</evidence>
<comment type="caution">
    <text evidence="2">The sequence shown here is derived from an EMBL/GenBank/DDBJ whole genome shotgun (WGS) entry which is preliminary data.</text>
</comment>
<evidence type="ECO:0000313" key="2">
    <source>
        <dbReference type="EMBL" id="KAF6160965.1"/>
    </source>
</evidence>
<feature type="compositionally biased region" description="Basic residues" evidence="1">
    <location>
        <begin position="135"/>
        <end position="144"/>
    </location>
</feature>